<dbReference type="GO" id="GO:0016226">
    <property type="term" value="P:iron-sulfur cluster assembly"/>
    <property type="evidence" value="ECO:0007669"/>
    <property type="project" value="InterPro"/>
</dbReference>
<dbReference type="EMBL" id="JH993055">
    <property type="protein sequence ID" value="EKX37763.1"/>
    <property type="molecule type" value="Genomic_DNA"/>
</dbReference>
<dbReference type="GO" id="GO:0051537">
    <property type="term" value="F:2 iron, 2 sulfur cluster binding"/>
    <property type="evidence" value="ECO:0007669"/>
    <property type="project" value="TreeGrafter"/>
</dbReference>
<dbReference type="PANTHER" id="PTHR10072">
    <property type="entry name" value="IRON-SULFUR CLUSTER ASSEMBLY PROTEIN"/>
    <property type="match status" value="1"/>
</dbReference>
<dbReference type="PROSITE" id="PS01152">
    <property type="entry name" value="HESB"/>
    <property type="match status" value="1"/>
</dbReference>
<dbReference type="EnsemblProtists" id="EKX37763">
    <property type="protein sequence ID" value="EKX37763"/>
    <property type="gene ID" value="GUITHDRAFT_154876"/>
</dbReference>
<evidence type="ECO:0000313" key="6">
    <source>
        <dbReference type="Proteomes" id="UP000011087"/>
    </source>
</evidence>
<reference evidence="4 6" key="1">
    <citation type="journal article" date="2012" name="Nature">
        <title>Algal genomes reveal evolutionary mosaicism and the fate of nucleomorphs.</title>
        <authorList>
            <consortium name="DOE Joint Genome Institute"/>
            <person name="Curtis B.A."/>
            <person name="Tanifuji G."/>
            <person name="Burki F."/>
            <person name="Gruber A."/>
            <person name="Irimia M."/>
            <person name="Maruyama S."/>
            <person name="Arias M.C."/>
            <person name="Ball S.G."/>
            <person name="Gile G.H."/>
            <person name="Hirakawa Y."/>
            <person name="Hopkins J.F."/>
            <person name="Kuo A."/>
            <person name="Rensing S.A."/>
            <person name="Schmutz J."/>
            <person name="Symeonidi A."/>
            <person name="Elias M."/>
            <person name="Eveleigh R.J."/>
            <person name="Herman E.K."/>
            <person name="Klute M.J."/>
            <person name="Nakayama T."/>
            <person name="Obornik M."/>
            <person name="Reyes-Prieto A."/>
            <person name="Armbrust E.V."/>
            <person name="Aves S.J."/>
            <person name="Beiko R.G."/>
            <person name="Coutinho P."/>
            <person name="Dacks J.B."/>
            <person name="Durnford D.G."/>
            <person name="Fast N.M."/>
            <person name="Green B.R."/>
            <person name="Grisdale C.J."/>
            <person name="Hempel F."/>
            <person name="Henrissat B."/>
            <person name="Hoppner M.P."/>
            <person name="Ishida K."/>
            <person name="Kim E."/>
            <person name="Koreny L."/>
            <person name="Kroth P.G."/>
            <person name="Liu Y."/>
            <person name="Malik S.B."/>
            <person name="Maier U.G."/>
            <person name="McRose D."/>
            <person name="Mock T."/>
            <person name="Neilson J.A."/>
            <person name="Onodera N.T."/>
            <person name="Poole A.M."/>
            <person name="Pritham E.J."/>
            <person name="Richards T.A."/>
            <person name="Rocap G."/>
            <person name="Roy S.W."/>
            <person name="Sarai C."/>
            <person name="Schaack S."/>
            <person name="Shirato S."/>
            <person name="Slamovits C.H."/>
            <person name="Spencer D.F."/>
            <person name="Suzuki S."/>
            <person name="Worden A.Z."/>
            <person name="Zauner S."/>
            <person name="Barry K."/>
            <person name="Bell C."/>
            <person name="Bharti A.K."/>
            <person name="Crow J.A."/>
            <person name="Grimwood J."/>
            <person name="Kramer R."/>
            <person name="Lindquist E."/>
            <person name="Lucas S."/>
            <person name="Salamov A."/>
            <person name="McFadden G.I."/>
            <person name="Lane C.E."/>
            <person name="Keeling P.J."/>
            <person name="Gray M.W."/>
            <person name="Grigoriev I.V."/>
            <person name="Archibald J.M."/>
        </authorList>
    </citation>
    <scope>NUCLEOTIDE SEQUENCE</scope>
    <source>
        <strain evidence="4 6">CCMP2712</strain>
    </source>
</reference>
<dbReference type="KEGG" id="gtt:GUITHDRAFT_154876"/>
<dbReference type="OMA" id="IDPICRR"/>
<evidence type="ECO:0000256" key="2">
    <source>
        <dbReference type="SAM" id="MobiDB-lite"/>
    </source>
</evidence>
<evidence type="ECO:0000256" key="1">
    <source>
        <dbReference type="ARBA" id="ARBA00006718"/>
    </source>
</evidence>
<dbReference type="AlphaFoldDB" id="L1IND2"/>
<dbReference type="InterPro" id="IPR017870">
    <property type="entry name" value="FeS_cluster_insertion_CS"/>
</dbReference>
<evidence type="ECO:0000313" key="4">
    <source>
        <dbReference type="EMBL" id="EKX37763.1"/>
    </source>
</evidence>
<dbReference type="InterPro" id="IPR050322">
    <property type="entry name" value="Fe-S_cluster_asmbl/transfer"/>
</dbReference>
<dbReference type="OrthoDB" id="333486at2759"/>
<dbReference type="NCBIfam" id="TIGR00049">
    <property type="entry name" value="iron-sulfur cluster assembly accessory protein"/>
    <property type="match status" value="1"/>
</dbReference>
<evidence type="ECO:0000259" key="3">
    <source>
        <dbReference type="Pfam" id="PF01521"/>
    </source>
</evidence>
<dbReference type="HOGENOM" id="CLU_069054_0_2_1"/>
<comment type="similarity">
    <text evidence="1">Belongs to the HesB/IscA family.</text>
</comment>
<dbReference type="GO" id="GO:0005739">
    <property type="term" value="C:mitochondrion"/>
    <property type="evidence" value="ECO:0007669"/>
    <property type="project" value="TreeGrafter"/>
</dbReference>
<organism evidence="4">
    <name type="scientific">Guillardia theta (strain CCMP2712)</name>
    <name type="common">Cryptophyte</name>
    <dbReference type="NCBI Taxonomy" id="905079"/>
    <lineage>
        <taxon>Eukaryota</taxon>
        <taxon>Cryptophyceae</taxon>
        <taxon>Pyrenomonadales</taxon>
        <taxon>Geminigeraceae</taxon>
        <taxon>Guillardia</taxon>
    </lineage>
</organism>
<feature type="domain" description="Core" evidence="3">
    <location>
        <begin position="131"/>
        <end position="233"/>
    </location>
</feature>
<dbReference type="Proteomes" id="UP000011087">
    <property type="component" value="Unassembled WGS sequence"/>
</dbReference>
<feature type="region of interest" description="Disordered" evidence="2">
    <location>
        <begin position="108"/>
        <end position="127"/>
    </location>
</feature>
<accession>L1IND2</accession>
<reference evidence="5" key="3">
    <citation type="submission" date="2016-03" db="UniProtKB">
        <authorList>
            <consortium name="EnsemblProtists"/>
        </authorList>
    </citation>
    <scope>IDENTIFICATION</scope>
</reference>
<dbReference type="InterPro" id="IPR035903">
    <property type="entry name" value="HesB-like_dom_sf"/>
</dbReference>
<dbReference type="PANTHER" id="PTHR10072:SF41">
    <property type="entry name" value="IRON-SULFUR CLUSTER ASSEMBLY 1 HOMOLOG, MITOCHONDRIAL"/>
    <property type="match status" value="1"/>
</dbReference>
<dbReference type="eggNOG" id="KOG1120">
    <property type="taxonomic scope" value="Eukaryota"/>
</dbReference>
<dbReference type="PaxDb" id="55529-EKX37763"/>
<gene>
    <name evidence="4" type="ORF">GUITHDRAFT_154876</name>
</gene>
<evidence type="ECO:0000313" key="5">
    <source>
        <dbReference type="EnsemblProtists" id="EKX37763"/>
    </source>
</evidence>
<dbReference type="Gene3D" id="2.60.300.12">
    <property type="entry name" value="HesB-like domain"/>
    <property type="match status" value="1"/>
</dbReference>
<dbReference type="InterPro" id="IPR000361">
    <property type="entry name" value="ATAP_core_dom"/>
</dbReference>
<protein>
    <recommendedName>
        <fullName evidence="3">Core domain-containing protein</fullName>
    </recommendedName>
</protein>
<dbReference type="SUPFAM" id="SSF89360">
    <property type="entry name" value="HesB-like domain"/>
    <property type="match status" value="1"/>
</dbReference>
<proteinExistence type="inferred from homology"/>
<keyword evidence="6" id="KW-1185">Reference proteome</keyword>
<dbReference type="FunFam" id="2.60.300.12:FF:000001">
    <property type="entry name" value="Iron-binding protein IscA"/>
    <property type="match status" value="1"/>
</dbReference>
<dbReference type="STRING" id="905079.L1IND2"/>
<reference evidence="6" key="2">
    <citation type="submission" date="2012-11" db="EMBL/GenBank/DDBJ databases">
        <authorList>
            <person name="Kuo A."/>
            <person name="Curtis B.A."/>
            <person name="Tanifuji G."/>
            <person name="Burki F."/>
            <person name="Gruber A."/>
            <person name="Irimia M."/>
            <person name="Maruyama S."/>
            <person name="Arias M.C."/>
            <person name="Ball S.G."/>
            <person name="Gile G.H."/>
            <person name="Hirakawa Y."/>
            <person name="Hopkins J.F."/>
            <person name="Rensing S.A."/>
            <person name="Schmutz J."/>
            <person name="Symeonidi A."/>
            <person name="Elias M."/>
            <person name="Eveleigh R.J."/>
            <person name="Herman E.K."/>
            <person name="Klute M.J."/>
            <person name="Nakayama T."/>
            <person name="Obornik M."/>
            <person name="Reyes-Prieto A."/>
            <person name="Armbrust E.V."/>
            <person name="Aves S.J."/>
            <person name="Beiko R.G."/>
            <person name="Coutinho P."/>
            <person name="Dacks J.B."/>
            <person name="Durnford D.G."/>
            <person name="Fast N.M."/>
            <person name="Green B.R."/>
            <person name="Grisdale C."/>
            <person name="Hempe F."/>
            <person name="Henrissat B."/>
            <person name="Hoppner M.P."/>
            <person name="Ishida K.-I."/>
            <person name="Kim E."/>
            <person name="Koreny L."/>
            <person name="Kroth P.G."/>
            <person name="Liu Y."/>
            <person name="Malik S.-B."/>
            <person name="Maier U.G."/>
            <person name="McRose D."/>
            <person name="Mock T."/>
            <person name="Neilson J.A."/>
            <person name="Onodera N.T."/>
            <person name="Poole A.M."/>
            <person name="Pritham E.J."/>
            <person name="Richards T.A."/>
            <person name="Rocap G."/>
            <person name="Roy S.W."/>
            <person name="Sarai C."/>
            <person name="Schaack S."/>
            <person name="Shirato S."/>
            <person name="Slamovits C.H."/>
            <person name="Spencer D.F."/>
            <person name="Suzuki S."/>
            <person name="Worden A.Z."/>
            <person name="Zauner S."/>
            <person name="Barry K."/>
            <person name="Bell C."/>
            <person name="Bharti A.K."/>
            <person name="Crow J.A."/>
            <person name="Grimwood J."/>
            <person name="Kramer R."/>
            <person name="Lindquist E."/>
            <person name="Lucas S."/>
            <person name="Salamov A."/>
            <person name="McFadden G.I."/>
            <person name="Lane C.E."/>
            <person name="Keeling P.J."/>
            <person name="Gray M.W."/>
            <person name="Grigoriev I.V."/>
            <person name="Archibald J.M."/>
        </authorList>
    </citation>
    <scope>NUCLEOTIDE SEQUENCE</scope>
    <source>
        <strain evidence="6">CCMP2712</strain>
    </source>
</reference>
<sequence>MPRLLLLRRLPRCSASSLTSIPSIPLFSSTSSTPCLSSLQASFSSASSTSTALPPRSVAPSGMKIAAATSRWGSELSRSVNAINFFQPSIGMSMCKFLSVSASAAAENSMEGTSADEKPKPRARRPRKAVLTLTERAKERLAELMASKSPSPAGVRLGVRTRGCNGLSYTMNYVDEPPKLDDVVEAGDNIKVYVDPKAVMYLLGSVMDFVEDTVRAEFVFQNPNAKGSCGCGESFNV</sequence>
<dbReference type="Pfam" id="PF01521">
    <property type="entry name" value="Fe-S_biosyn"/>
    <property type="match status" value="1"/>
</dbReference>
<dbReference type="InterPro" id="IPR016092">
    <property type="entry name" value="ATAP"/>
</dbReference>
<dbReference type="GeneID" id="17294513"/>
<dbReference type="RefSeq" id="XP_005824743.1">
    <property type="nucleotide sequence ID" value="XM_005824686.1"/>
</dbReference>
<name>L1IND2_GUITC</name>